<dbReference type="EMBL" id="AMRV01000002">
    <property type="protein sequence ID" value="EMD83833.1"/>
    <property type="molecule type" value="Genomic_DNA"/>
</dbReference>
<evidence type="ECO:0000313" key="3">
    <source>
        <dbReference type="EMBL" id="EMD83833.1"/>
    </source>
</evidence>
<organism evidence="3 4">
    <name type="scientific">Pacificimonas flava</name>
    <dbReference type="NCBI Taxonomy" id="1234595"/>
    <lineage>
        <taxon>Bacteria</taxon>
        <taxon>Pseudomonadati</taxon>
        <taxon>Pseudomonadota</taxon>
        <taxon>Alphaproteobacteria</taxon>
        <taxon>Sphingomonadales</taxon>
        <taxon>Sphingosinicellaceae</taxon>
        <taxon>Pacificimonas</taxon>
    </lineage>
</organism>
<feature type="chain" id="PRO_5004026514" evidence="2">
    <location>
        <begin position="22"/>
        <end position="83"/>
    </location>
</feature>
<evidence type="ECO:0000256" key="2">
    <source>
        <dbReference type="SAM" id="SignalP"/>
    </source>
</evidence>
<evidence type="ECO:0000313" key="4">
    <source>
        <dbReference type="Proteomes" id="UP000011717"/>
    </source>
</evidence>
<keyword evidence="1" id="KW-0472">Membrane</keyword>
<keyword evidence="4" id="KW-1185">Reference proteome</keyword>
<proteinExistence type="predicted"/>
<accession>M2U774</accession>
<name>M2U774_9SPHN</name>
<gene>
    <name evidence="3" type="ORF">C725_0805</name>
</gene>
<keyword evidence="2" id="KW-0732">Signal</keyword>
<evidence type="ECO:0000256" key="1">
    <source>
        <dbReference type="SAM" id="Phobius"/>
    </source>
</evidence>
<dbReference type="AlphaFoldDB" id="M2U774"/>
<keyword evidence="1" id="KW-1133">Transmembrane helix</keyword>
<protein>
    <submittedName>
        <fullName evidence="3">Uncharacterized protein</fullName>
    </submittedName>
</protein>
<sequence length="83" mass="8108">MIGKFLTAAAATAMVAAPVMAAPANSAASLSVAKSARATTATEKSNKLNGEAILPIAIGAGILAIGVVAIVNDDDDDETPVSN</sequence>
<dbReference type="PATRIC" id="fig|1234595.3.peg.804"/>
<feature type="signal peptide" evidence="2">
    <location>
        <begin position="1"/>
        <end position="21"/>
    </location>
</feature>
<feature type="transmembrane region" description="Helical" evidence="1">
    <location>
        <begin position="52"/>
        <end position="71"/>
    </location>
</feature>
<keyword evidence="1" id="KW-0812">Transmembrane</keyword>
<reference evidence="3 4" key="1">
    <citation type="journal article" date="2013" name="Genome Announc.">
        <title>Draft Genome Sequence of Strain JLT2015T, Belonging to the Family Sphingomonadaceae of the Alphaproteobacteria.</title>
        <authorList>
            <person name="Tang K."/>
            <person name="Liu K."/>
            <person name="Li S."/>
            <person name="Jiao N."/>
        </authorList>
    </citation>
    <scope>NUCLEOTIDE SEQUENCE [LARGE SCALE GENOMIC DNA]</scope>
    <source>
        <strain evidence="3 4">JLT2015</strain>
    </source>
</reference>
<dbReference type="RefSeq" id="WP_008600309.1">
    <property type="nucleotide sequence ID" value="NZ_AMRV01000002.1"/>
</dbReference>
<dbReference type="Proteomes" id="UP000011717">
    <property type="component" value="Unassembled WGS sequence"/>
</dbReference>
<comment type="caution">
    <text evidence="3">The sequence shown here is derived from an EMBL/GenBank/DDBJ whole genome shotgun (WGS) entry which is preliminary data.</text>
</comment>